<dbReference type="GO" id="GO:0051539">
    <property type="term" value="F:4 iron, 4 sulfur cluster binding"/>
    <property type="evidence" value="ECO:0007669"/>
    <property type="project" value="UniProtKB-KW"/>
</dbReference>
<evidence type="ECO:0000256" key="4">
    <source>
        <dbReference type="ARBA" id="ARBA00023002"/>
    </source>
</evidence>
<dbReference type="GO" id="GO:0005737">
    <property type="term" value="C:cytoplasm"/>
    <property type="evidence" value="ECO:0007669"/>
    <property type="project" value="UniProtKB-SubCell"/>
</dbReference>
<evidence type="ECO:0000256" key="2">
    <source>
        <dbReference type="ARBA" id="ARBA00022490"/>
    </source>
</evidence>
<comment type="subcellular location">
    <subcellularLocation>
        <location evidence="1 7">Cytoplasm</location>
    </subcellularLocation>
</comment>
<dbReference type="SUPFAM" id="SSF56821">
    <property type="entry name" value="Prismane protein-like"/>
    <property type="match status" value="1"/>
</dbReference>
<dbReference type="InterPro" id="IPR004137">
    <property type="entry name" value="HCP/CODH"/>
</dbReference>
<name>A0A8J6T7R8_9DELT</name>
<keyword evidence="6 7" id="KW-0411">Iron-sulfur</keyword>
<dbReference type="NCBIfam" id="TIGR01703">
    <property type="entry name" value="hybrid_clust"/>
    <property type="match status" value="1"/>
</dbReference>
<reference evidence="8 9" key="1">
    <citation type="submission" date="2020-08" db="EMBL/GenBank/DDBJ databases">
        <title>Bridging the membrane lipid divide: bacteria of the FCB group superphylum have the potential to synthesize archaeal ether lipids.</title>
        <authorList>
            <person name="Villanueva L."/>
            <person name="Von Meijenfeldt F.A.B."/>
            <person name="Westbye A.B."/>
            <person name="Yadav S."/>
            <person name="Hopmans E.C."/>
            <person name="Dutilh B.E."/>
            <person name="Sinninghe Damste J.S."/>
        </authorList>
    </citation>
    <scope>NUCLEOTIDE SEQUENCE [LARGE SCALE GENOMIC DNA]</scope>
    <source>
        <strain evidence="8">NIOZ-UU27</strain>
    </source>
</reference>
<dbReference type="InterPro" id="IPR010048">
    <property type="entry name" value="Hydroxylam_reduct"/>
</dbReference>
<dbReference type="HAMAP" id="MF_00069">
    <property type="entry name" value="Hydroxylam_reduct"/>
    <property type="match status" value="1"/>
</dbReference>
<dbReference type="NCBIfam" id="NF003658">
    <property type="entry name" value="PRK05290.1"/>
    <property type="match status" value="1"/>
</dbReference>
<dbReference type="GO" id="GO:0042542">
    <property type="term" value="P:response to hydrogen peroxide"/>
    <property type="evidence" value="ECO:0007669"/>
    <property type="project" value="TreeGrafter"/>
</dbReference>
<dbReference type="GO" id="GO:0050418">
    <property type="term" value="F:hydroxylamine reductase activity"/>
    <property type="evidence" value="ECO:0007669"/>
    <property type="project" value="UniProtKB-UniRule"/>
</dbReference>
<comment type="catalytic activity">
    <reaction evidence="7">
        <text>A + NH4(+) + H2O = hydroxylamine + AH2 + H(+)</text>
        <dbReference type="Rhea" id="RHEA:22052"/>
        <dbReference type="ChEBI" id="CHEBI:13193"/>
        <dbReference type="ChEBI" id="CHEBI:15377"/>
        <dbReference type="ChEBI" id="CHEBI:15378"/>
        <dbReference type="ChEBI" id="CHEBI:15429"/>
        <dbReference type="ChEBI" id="CHEBI:17499"/>
        <dbReference type="ChEBI" id="CHEBI:28938"/>
        <dbReference type="EC" id="1.7.99.1"/>
    </reaction>
</comment>
<comment type="cofactor">
    <cofactor evidence="7">
        <name>[4Fe-4S] cluster</name>
        <dbReference type="ChEBI" id="CHEBI:49883"/>
    </cofactor>
    <text evidence="7">Binds 1 [4Fe-4S] cluster.</text>
</comment>
<dbReference type="GO" id="GO:0004601">
    <property type="term" value="F:peroxidase activity"/>
    <property type="evidence" value="ECO:0007669"/>
    <property type="project" value="TreeGrafter"/>
</dbReference>
<dbReference type="Pfam" id="PF03063">
    <property type="entry name" value="Prismane"/>
    <property type="match status" value="1"/>
</dbReference>
<dbReference type="Proteomes" id="UP000650524">
    <property type="component" value="Unassembled WGS sequence"/>
</dbReference>
<keyword evidence="2 7" id="KW-0963">Cytoplasm</keyword>
<comment type="function">
    <text evidence="7">Catalyzes the reduction of hydroxylamine to form NH(3) and H(2)O.</text>
</comment>
<sequence>MFCFQCQETAKNQGCTVKGVCGKPEETAILQDLLIYVLKGISIYGEKAKELDIEDRKAGLFIAEALFTTITNVAWDNDRIIGLIKEALKVREDLKLQFMAAYKEKNGQESSEQLHDSAVWSSDDEAAFYDKAKGIGVLATENEDVRSLRELLVIGLKGVAAYADHAAILGFEKGEIFQLMMEALASTTRDLSVDEMVAMVMKCGETAVNTMALLDEANTTAYGNPEITEVNIGVGNNPGILISGHDLKDMDELLKQTEGSGVDVYTHGEMLPANYYPAFKKYEHFVGNYGGSWWRQNPEFESFNGPIILTTNCLVPLKKDNTYLDRLFTTGMVSYPGAKHIQKRQEGGAKDFSGVIALAKSCNPPTEIETGKIVGGFAHAQVLALADKVVDAVKSGAIKRFVVMAGCDGRHKSRNYFTEVAEQLPKDAVILTAGCAKYRYNKLDLGDIGGIPRILDAGQCNDCYSLAVIALKLKEVFELDDINDLPISFDIGWYEQKAVAVLLALLSLGVKGIRLGPTLPAFVSPTVLNVLVENFDIKPTGEVEADIEAMMAGK</sequence>
<dbReference type="PANTHER" id="PTHR30109">
    <property type="entry name" value="HYDROXYLAMINE REDUCTASE"/>
    <property type="match status" value="1"/>
</dbReference>
<feature type="binding site" evidence="7">
    <location>
        <position position="497"/>
    </location>
    <ligand>
        <name>hybrid [4Fe-2O-2S] cluster</name>
        <dbReference type="ChEBI" id="CHEBI:60519"/>
    </ligand>
</feature>
<feature type="binding site" evidence="7">
    <location>
        <position position="15"/>
    </location>
    <ligand>
        <name>[4Fe-4S] cluster</name>
        <dbReference type="ChEBI" id="CHEBI:49883"/>
    </ligand>
</feature>
<evidence type="ECO:0000256" key="7">
    <source>
        <dbReference type="HAMAP-Rule" id="MF_00069"/>
    </source>
</evidence>
<protein>
    <recommendedName>
        <fullName evidence="7">Hydroxylamine reductase</fullName>
        <ecNumber evidence="7">1.7.99.1</ecNumber>
    </recommendedName>
    <alternativeName>
        <fullName evidence="7">Hybrid-cluster protein</fullName>
        <shortName evidence="7">HCP</shortName>
    </alternativeName>
    <alternativeName>
        <fullName evidence="7">Prismane protein</fullName>
    </alternativeName>
</protein>
<evidence type="ECO:0000256" key="5">
    <source>
        <dbReference type="ARBA" id="ARBA00023004"/>
    </source>
</evidence>
<dbReference type="PIRSF" id="PIRSF000076">
    <property type="entry name" value="HCP"/>
    <property type="match status" value="1"/>
</dbReference>
<feature type="binding site" evidence="7">
    <location>
        <position position="435"/>
    </location>
    <ligand>
        <name>hybrid [4Fe-2O-2S] cluster</name>
        <dbReference type="ChEBI" id="CHEBI:60519"/>
    </ligand>
</feature>
<organism evidence="8 9">
    <name type="scientific">Candidatus Desulfacyla euxinica</name>
    <dbReference type="NCBI Taxonomy" id="2841693"/>
    <lineage>
        <taxon>Bacteria</taxon>
        <taxon>Deltaproteobacteria</taxon>
        <taxon>Candidatus Desulfacyla</taxon>
    </lineage>
</organism>
<dbReference type="FunFam" id="3.40.50.2030:FF:000001">
    <property type="entry name" value="Hydroxylamine reductase"/>
    <property type="match status" value="1"/>
</dbReference>
<evidence type="ECO:0000256" key="1">
    <source>
        <dbReference type="ARBA" id="ARBA00004496"/>
    </source>
</evidence>
<dbReference type="InterPro" id="IPR016100">
    <property type="entry name" value="Prismane_a-bundle"/>
</dbReference>
<feature type="binding site" evidence="7">
    <location>
        <position position="460"/>
    </location>
    <ligand>
        <name>hybrid [4Fe-2O-2S] cluster</name>
        <dbReference type="ChEBI" id="CHEBI:60519"/>
    </ligand>
</feature>
<dbReference type="AlphaFoldDB" id="A0A8J6T7R8"/>
<dbReference type="GO" id="GO:0046872">
    <property type="term" value="F:metal ion binding"/>
    <property type="evidence" value="ECO:0007669"/>
    <property type="project" value="UniProtKB-KW"/>
</dbReference>
<feature type="binding site" evidence="7">
    <location>
        <position position="21"/>
    </location>
    <ligand>
        <name>[4Fe-4S] cluster</name>
        <dbReference type="ChEBI" id="CHEBI:49883"/>
    </ligand>
</feature>
<feature type="binding site" evidence="7">
    <location>
        <position position="6"/>
    </location>
    <ligand>
        <name>[4Fe-4S] cluster</name>
        <dbReference type="ChEBI" id="CHEBI:49883"/>
    </ligand>
</feature>
<comment type="caution">
    <text evidence="8">The sequence shown here is derived from an EMBL/GenBank/DDBJ whole genome shotgun (WGS) entry which is preliminary data.</text>
</comment>
<feature type="binding site" evidence="7">
    <location>
        <position position="245"/>
    </location>
    <ligand>
        <name>hybrid [4Fe-2O-2S] cluster</name>
        <dbReference type="ChEBI" id="CHEBI:60519"/>
    </ligand>
</feature>
<evidence type="ECO:0000313" key="9">
    <source>
        <dbReference type="Proteomes" id="UP000650524"/>
    </source>
</evidence>
<keyword evidence="5 7" id="KW-0408">Iron</keyword>
<keyword evidence="3 7" id="KW-0479">Metal-binding</keyword>
<dbReference type="InterPro" id="IPR016099">
    <property type="entry name" value="Prismane-like_a/b-sand"/>
</dbReference>
<dbReference type="FunFam" id="3.40.50.2030:FF:000002">
    <property type="entry name" value="Hydroxylamine reductase"/>
    <property type="match status" value="1"/>
</dbReference>
<dbReference type="PANTHER" id="PTHR30109:SF0">
    <property type="entry name" value="HYDROXYLAMINE REDUCTASE"/>
    <property type="match status" value="1"/>
</dbReference>
<evidence type="ECO:0000313" key="8">
    <source>
        <dbReference type="EMBL" id="MBC8177396.1"/>
    </source>
</evidence>
<evidence type="ECO:0000256" key="6">
    <source>
        <dbReference type="ARBA" id="ARBA00023014"/>
    </source>
</evidence>
<dbReference type="EMBL" id="JACNJD010000207">
    <property type="protein sequence ID" value="MBC8177396.1"/>
    <property type="molecule type" value="Genomic_DNA"/>
</dbReference>
<gene>
    <name evidence="7 8" type="primary">hcp</name>
    <name evidence="8" type="synonym">priS</name>
    <name evidence="8" type="ORF">H8E19_08310</name>
</gene>
<evidence type="ECO:0000256" key="3">
    <source>
        <dbReference type="ARBA" id="ARBA00022723"/>
    </source>
</evidence>
<dbReference type="Gene3D" id="1.20.1270.20">
    <property type="match status" value="2"/>
</dbReference>
<proteinExistence type="inferred from homology"/>
<feature type="binding site" evidence="7">
    <location>
        <position position="3"/>
    </location>
    <ligand>
        <name>[4Fe-4S] cluster</name>
        <dbReference type="ChEBI" id="CHEBI:49883"/>
    </ligand>
</feature>
<accession>A0A8J6T7R8</accession>
<dbReference type="Gene3D" id="3.40.50.2030">
    <property type="match status" value="2"/>
</dbReference>
<feature type="modified residue" description="Cysteine persulfide" evidence="7">
    <location>
        <position position="407"/>
    </location>
</feature>
<keyword evidence="7" id="KW-0004">4Fe-4S</keyword>
<dbReference type="EC" id="1.7.99.1" evidence="7"/>
<dbReference type="InterPro" id="IPR011254">
    <property type="entry name" value="Prismane-like_sf"/>
</dbReference>
<comment type="similarity">
    <text evidence="7">Belongs to the HCP family.</text>
</comment>
<feature type="binding site" evidence="7">
    <location>
        <position position="495"/>
    </location>
    <ligand>
        <name>hybrid [4Fe-2O-2S] cluster</name>
        <dbReference type="ChEBI" id="CHEBI:60519"/>
    </ligand>
</feature>
<feature type="binding site" description="via persulfide group" evidence="7">
    <location>
        <position position="407"/>
    </location>
    <ligand>
        <name>hybrid [4Fe-2O-2S] cluster</name>
        <dbReference type="ChEBI" id="CHEBI:60519"/>
    </ligand>
</feature>
<dbReference type="CDD" id="cd01914">
    <property type="entry name" value="HCP"/>
    <property type="match status" value="1"/>
</dbReference>
<comment type="cofactor">
    <cofactor evidence="7">
        <name>hybrid [4Fe-2O-2S] cluster</name>
        <dbReference type="ChEBI" id="CHEBI:60519"/>
    </cofactor>
    <text evidence="7">Binds 1 hybrid [4Fe-2O-2S] cluster.</text>
</comment>
<keyword evidence="4 7" id="KW-0560">Oxidoreductase</keyword>
<feature type="binding site" evidence="7">
    <location>
        <position position="269"/>
    </location>
    <ligand>
        <name>hybrid [4Fe-2O-2S] cluster</name>
        <dbReference type="ChEBI" id="CHEBI:60519"/>
    </ligand>
</feature>
<feature type="binding site" evidence="7">
    <location>
        <position position="313"/>
    </location>
    <ligand>
        <name>hybrid [4Fe-2O-2S] cluster</name>
        <dbReference type="ChEBI" id="CHEBI:60519"/>
    </ligand>
</feature>